<dbReference type="Proteomes" id="UP000741282">
    <property type="component" value="Unassembled WGS sequence"/>
</dbReference>
<gene>
    <name evidence="2" type="ORF">KC685_04340</name>
</gene>
<dbReference type="SUPFAM" id="SSF53098">
    <property type="entry name" value="Ribonuclease H-like"/>
    <property type="match status" value="1"/>
</dbReference>
<dbReference type="InterPro" id="IPR001584">
    <property type="entry name" value="Integrase_cat-core"/>
</dbReference>
<dbReference type="InterPro" id="IPR050900">
    <property type="entry name" value="Transposase_IS3/IS150/IS904"/>
</dbReference>
<dbReference type="Pfam" id="PF13333">
    <property type="entry name" value="rve_2"/>
    <property type="match status" value="1"/>
</dbReference>
<dbReference type="GO" id="GO:0015074">
    <property type="term" value="P:DNA integration"/>
    <property type="evidence" value="ECO:0007669"/>
    <property type="project" value="InterPro"/>
</dbReference>
<dbReference type="InterPro" id="IPR012337">
    <property type="entry name" value="RNaseH-like_sf"/>
</dbReference>
<accession>A0A955I3F4</accession>
<feature type="domain" description="Integrase catalytic" evidence="1">
    <location>
        <begin position="100"/>
        <end position="262"/>
    </location>
</feature>
<dbReference type="GO" id="GO:0003676">
    <property type="term" value="F:nucleic acid binding"/>
    <property type="evidence" value="ECO:0007669"/>
    <property type="project" value="InterPro"/>
</dbReference>
<organism evidence="2 3">
    <name type="scientific">Candidatus Dojkabacteria bacterium</name>
    <dbReference type="NCBI Taxonomy" id="2099670"/>
    <lineage>
        <taxon>Bacteria</taxon>
        <taxon>Candidatus Dojkabacteria</taxon>
    </lineage>
</organism>
<reference evidence="2" key="1">
    <citation type="submission" date="2020-04" db="EMBL/GenBank/DDBJ databases">
        <authorList>
            <person name="Zhang T."/>
        </authorList>
    </citation>
    <scope>NUCLEOTIDE SEQUENCE</scope>
    <source>
        <strain evidence="2">HKST-UBA17</strain>
    </source>
</reference>
<dbReference type="Pfam" id="PF00665">
    <property type="entry name" value="rve"/>
    <property type="match status" value="1"/>
</dbReference>
<dbReference type="PANTHER" id="PTHR46889:SF5">
    <property type="entry name" value="INTEGRASE PROTEIN"/>
    <property type="match status" value="1"/>
</dbReference>
<dbReference type="InterPro" id="IPR036397">
    <property type="entry name" value="RNaseH_sf"/>
</dbReference>
<dbReference type="Gene3D" id="3.30.420.10">
    <property type="entry name" value="Ribonuclease H-like superfamily/Ribonuclease H"/>
    <property type="match status" value="1"/>
</dbReference>
<dbReference type="EMBL" id="JAGQLN010000018">
    <property type="protein sequence ID" value="MCA9377121.1"/>
    <property type="molecule type" value="Genomic_DNA"/>
</dbReference>
<proteinExistence type="predicted"/>
<dbReference type="InterPro" id="IPR048020">
    <property type="entry name" value="Transpos_IS3"/>
</dbReference>
<dbReference type="PROSITE" id="PS50994">
    <property type="entry name" value="INTEGRASE"/>
    <property type="match status" value="1"/>
</dbReference>
<dbReference type="AlphaFoldDB" id="A0A955I3F4"/>
<evidence type="ECO:0000313" key="3">
    <source>
        <dbReference type="Proteomes" id="UP000741282"/>
    </source>
</evidence>
<comment type="caution">
    <text evidence="2">The sequence shown here is derived from an EMBL/GenBank/DDBJ whole genome shotgun (WGS) entry which is preliminary data.</text>
</comment>
<evidence type="ECO:0000313" key="2">
    <source>
        <dbReference type="EMBL" id="MCA9377121.1"/>
    </source>
</evidence>
<sequence length="293" mass="34491">MESKTQLARDLGVSRSSLYYKRKKEVQDGALREQIVDVMSSNPAYGYRRVALALGINKKKAQRVMKKYGLKAYKRKARWRKRRDERRKEMPYPNLTKDRCPVMPGHTYVSDFTYVRYNSKFYYLATFMDRYTREIVGWNVSNRHTKDLVIGAFLDTFLNTGFQVPHIVHSDQGAEYCSQEYLGRVEGLGIKVSMAKKASPWENGYQESFYGNFKTDLGLEFERYPTSGAFVEGIDHTINYYNRERIHSSLKTSPYGFRKQFQKLNLGLSKKWGSCYPDLCIQKEQMYNKYQWI</sequence>
<evidence type="ECO:0000259" key="1">
    <source>
        <dbReference type="PROSITE" id="PS50994"/>
    </source>
</evidence>
<protein>
    <submittedName>
        <fullName evidence="2">IS3 family transposase</fullName>
    </submittedName>
</protein>
<reference evidence="2" key="2">
    <citation type="journal article" date="2021" name="Microbiome">
        <title>Successional dynamics and alternative stable states in a saline activated sludge microbial community over 9 years.</title>
        <authorList>
            <person name="Wang Y."/>
            <person name="Ye J."/>
            <person name="Ju F."/>
            <person name="Liu L."/>
            <person name="Boyd J.A."/>
            <person name="Deng Y."/>
            <person name="Parks D.H."/>
            <person name="Jiang X."/>
            <person name="Yin X."/>
            <person name="Woodcroft B.J."/>
            <person name="Tyson G.W."/>
            <person name="Hugenholtz P."/>
            <person name="Polz M.F."/>
            <person name="Zhang T."/>
        </authorList>
    </citation>
    <scope>NUCLEOTIDE SEQUENCE</scope>
    <source>
        <strain evidence="2">HKST-UBA17</strain>
    </source>
</reference>
<dbReference type="PANTHER" id="PTHR46889">
    <property type="entry name" value="TRANSPOSASE INSF FOR INSERTION SEQUENCE IS3B-RELATED"/>
    <property type="match status" value="1"/>
</dbReference>
<name>A0A955I3F4_9BACT</name>
<dbReference type="NCBIfam" id="NF033516">
    <property type="entry name" value="transpos_IS3"/>
    <property type="match status" value="1"/>
</dbReference>